<dbReference type="AlphaFoldDB" id="A0A1P8WJ72"/>
<dbReference type="STRING" id="1891926.Fuma_03722"/>
<reference evidence="1 2" key="1">
    <citation type="journal article" date="2016" name="Front. Microbiol.">
        <title>Fuerstia marisgermanicae gen. nov., sp. nov., an Unusual Member of the Phylum Planctomycetes from the German Wadden Sea.</title>
        <authorList>
            <person name="Kohn T."/>
            <person name="Heuer A."/>
            <person name="Jogler M."/>
            <person name="Vollmers J."/>
            <person name="Boedeker C."/>
            <person name="Bunk B."/>
            <person name="Rast P."/>
            <person name="Borchert D."/>
            <person name="Glockner I."/>
            <person name="Freese H.M."/>
            <person name="Klenk H.P."/>
            <person name="Overmann J."/>
            <person name="Kaster A.K."/>
            <person name="Rohde M."/>
            <person name="Wiegand S."/>
            <person name="Jogler C."/>
        </authorList>
    </citation>
    <scope>NUCLEOTIDE SEQUENCE [LARGE SCALE GENOMIC DNA]</scope>
    <source>
        <strain evidence="1 2">NH11</strain>
    </source>
</reference>
<accession>A0A1P8WJ72</accession>
<organism evidence="1 2">
    <name type="scientific">Fuerstiella marisgermanici</name>
    <dbReference type="NCBI Taxonomy" id="1891926"/>
    <lineage>
        <taxon>Bacteria</taxon>
        <taxon>Pseudomonadati</taxon>
        <taxon>Planctomycetota</taxon>
        <taxon>Planctomycetia</taxon>
        <taxon>Planctomycetales</taxon>
        <taxon>Planctomycetaceae</taxon>
        <taxon>Fuerstiella</taxon>
    </lineage>
</organism>
<sequence>MTTPNLTVTDIKSFIGSRDFNASRDFYVALGWQVIYDSDDLRVMELGNHRFYLQRYYDRQWCNNTMLHVAVECVEDWFAFVKNAFTTNNFAGGARHDSEIGDEGYAQTFHVWDPAGVLIHFAQFPTE</sequence>
<proteinExistence type="predicted"/>
<gene>
    <name evidence="1" type="ORF">Fuma_03722</name>
</gene>
<dbReference type="SUPFAM" id="SSF54593">
    <property type="entry name" value="Glyoxalase/Bleomycin resistance protein/Dihydroxybiphenyl dioxygenase"/>
    <property type="match status" value="1"/>
</dbReference>
<evidence type="ECO:0000313" key="1">
    <source>
        <dbReference type="EMBL" id="APZ94101.1"/>
    </source>
</evidence>
<protein>
    <submittedName>
        <fullName evidence="1">Glyoxalase-like domain protein</fullName>
    </submittedName>
</protein>
<name>A0A1P8WJ72_9PLAN</name>
<dbReference type="RefSeq" id="WP_077025459.1">
    <property type="nucleotide sequence ID" value="NZ_CP017641.1"/>
</dbReference>
<dbReference type="InterPro" id="IPR029068">
    <property type="entry name" value="Glyas_Bleomycin-R_OHBP_Dase"/>
</dbReference>
<dbReference type="Gene3D" id="3.10.180.10">
    <property type="entry name" value="2,3-Dihydroxybiphenyl 1,2-Dioxygenase, domain 1"/>
    <property type="match status" value="1"/>
</dbReference>
<dbReference type="KEGG" id="fmr:Fuma_03722"/>
<keyword evidence="2" id="KW-1185">Reference proteome</keyword>
<dbReference type="OrthoDB" id="9815599at2"/>
<evidence type="ECO:0000313" key="2">
    <source>
        <dbReference type="Proteomes" id="UP000187735"/>
    </source>
</evidence>
<dbReference type="Proteomes" id="UP000187735">
    <property type="component" value="Chromosome"/>
</dbReference>
<dbReference type="EMBL" id="CP017641">
    <property type="protein sequence ID" value="APZ94101.1"/>
    <property type="molecule type" value="Genomic_DNA"/>
</dbReference>